<keyword evidence="2" id="KW-1185">Reference proteome</keyword>
<organism evidence="1 2">
    <name type="scientific">Brassica napus</name>
    <name type="common">Rape</name>
    <dbReference type="NCBI Taxonomy" id="3708"/>
    <lineage>
        <taxon>Eukaryota</taxon>
        <taxon>Viridiplantae</taxon>
        <taxon>Streptophyta</taxon>
        <taxon>Embryophyta</taxon>
        <taxon>Tracheophyta</taxon>
        <taxon>Spermatophyta</taxon>
        <taxon>Magnoliopsida</taxon>
        <taxon>eudicotyledons</taxon>
        <taxon>Gunneridae</taxon>
        <taxon>Pentapetalae</taxon>
        <taxon>rosids</taxon>
        <taxon>malvids</taxon>
        <taxon>Brassicales</taxon>
        <taxon>Brassicaceae</taxon>
        <taxon>Brassiceae</taxon>
        <taxon>Brassica</taxon>
    </lineage>
</organism>
<dbReference type="PANTHER" id="PTHR11017">
    <property type="entry name" value="LEUCINE-RICH REPEAT-CONTAINING PROTEIN"/>
    <property type="match status" value="1"/>
</dbReference>
<dbReference type="SUPFAM" id="SSF52540">
    <property type="entry name" value="P-loop containing nucleoside triphosphate hydrolases"/>
    <property type="match status" value="1"/>
</dbReference>
<dbReference type="InterPro" id="IPR027417">
    <property type="entry name" value="P-loop_NTPase"/>
</dbReference>
<accession>A0A078GJ84</accession>
<evidence type="ECO:0000313" key="1">
    <source>
        <dbReference type="EMBL" id="CDY25441.1"/>
    </source>
</evidence>
<dbReference type="PaxDb" id="3708-A0A078GJ84"/>
<evidence type="ECO:0000313" key="2">
    <source>
        <dbReference type="Proteomes" id="UP000028999"/>
    </source>
</evidence>
<sequence length="83" mass="9320">MANKPDCFGPGSMIIITTEDRNLLKAQGIKCIYDMKLPGQVEAFEIFCRYAFRQKTPDTGFYGLAREVTEIAGCLPLGLMWKP</sequence>
<name>A0A078GJ84_BRANA</name>
<dbReference type="GO" id="GO:0006952">
    <property type="term" value="P:defense response"/>
    <property type="evidence" value="ECO:0007669"/>
    <property type="project" value="InterPro"/>
</dbReference>
<dbReference type="EMBL" id="LK032175">
    <property type="protein sequence ID" value="CDY25441.1"/>
    <property type="molecule type" value="Genomic_DNA"/>
</dbReference>
<proteinExistence type="predicted"/>
<dbReference type="Proteomes" id="UP000028999">
    <property type="component" value="Unassembled WGS sequence"/>
</dbReference>
<dbReference type="PANTHER" id="PTHR11017:SF547">
    <property type="entry name" value="ADP-RIBOSYL CYCLASE_CYCLIC ADP-RIBOSE HYDROLASE"/>
    <property type="match status" value="1"/>
</dbReference>
<dbReference type="AlphaFoldDB" id="A0A078GJ84"/>
<dbReference type="SMR" id="A0A078GJ84"/>
<reference evidence="1 2" key="1">
    <citation type="journal article" date="2014" name="Science">
        <title>Plant genetics. Early allopolyploid evolution in the post-Neolithic Brassica napus oilseed genome.</title>
        <authorList>
            <person name="Chalhoub B."/>
            <person name="Denoeud F."/>
            <person name="Liu S."/>
            <person name="Parkin I.A."/>
            <person name="Tang H."/>
            <person name="Wang X."/>
            <person name="Chiquet J."/>
            <person name="Belcram H."/>
            <person name="Tong C."/>
            <person name="Samans B."/>
            <person name="Correa M."/>
            <person name="Da Silva C."/>
            <person name="Just J."/>
            <person name="Falentin C."/>
            <person name="Koh C.S."/>
            <person name="Le Clainche I."/>
            <person name="Bernard M."/>
            <person name="Bento P."/>
            <person name="Noel B."/>
            <person name="Labadie K."/>
            <person name="Alberti A."/>
            <person name="Charles M."/>
            <person name="Arnaud D."/>
            <person name="Guo H."/>
            <person name="Daviaud C."/>
            <person name="Alamery S."/>
            <person name="Jabbari K."/>
            <person name="Zhao M."/>
            <person name="Edger P.P."/>
            <person name="Chelaifa H."/>
            <person name="Tack D."/>
            <person name="Lassalle G."/>
            <person name="Mestiri I."/>
            <person name="Schnel N."/>
            <person name="Le Paslier M.C."/>
            <person name="Fan G."/>
            <person name="Renault V."/>
            <person name="Bayer P.E."/>
            <person name="Golicz A.A."/>
            <person name="Manoli S."/>
            <person name="Lee T.H."/>
            <person name="Thi V.H."/>
            <person name="Chalabi S."/>
            <person name="Hu Q."/>
            <person name="Fan C."/>
            <person name="Tollenaere R."/>
            <person name="Lu Y."/>
            <person name="Battail C."/>
            <person name="Shen J."/>
            <person name="Sidebottom C.H."/>
            <person name="Wang X."/>
            <person name="Canaguier A."/>
            <person name="Chauveau A."/>
            <person name="Berard A."/>
            <person name="Deniot G."/>
            <person name="Guan M."/>
            <person name="Liu Z."/>
            <person name="Sun F."/>
            <person name="Lim Y.P."/>
            <person name="Lyons E."/>
            <person name="Town C.D."/>
            <person name="Bancroft I."/>
            <person name="Wang X."/>
            <person name="Meng J."/>
            <person name="Ma J."/>
            <person name="Pires J.C."/>
            <person name="King G.J."/>
            <person name="Brunel D."/>
            <person name="Delourme R."/>
            <person name="Renard M."/>
            <person name="Aury J.M."/>
            <person name="Adams K.L."/>
            <person name="Batley J."/>
            <person name="Snowdon R.J."/>
            <person name="Tost J."/>
            <person name="Edwards D."/>
            <person name="Zhou Y."/>
            <person name="Hua W."/>
            <person name="Sharpe A.G."/>
            <person name="Paterson A.H."/>
            <person name="Guan C."/>
            <person name="Wincker P."/>
        </authorList>
    </citation>
    <scope>NUCLEOTIDE SEQUENCE [LARGE SCALE GENOMIC DNA]</scope>
    <source>
        <strain evidence="2">cv. Darmor-bzh</strain>
    </source>
</reference>
<gene>
    <name evidence="1" type="primary">BnaC09g39560D</name>
    <name evidence="1" type="ORF">GSBRNA2T00032649001</name>
</gene>
<dbReference type="InterPro" id="IPR044974">
    <property type="entry name" value="Disease_R_plants"/>
</dbReference>
<protein>
    <submittedName>
        <fullName evidence="1">BnaC09g39560D protein</fullName>
    </submittedName>
</protein>
<dbReference type="Gramene" id="CDY25441">
    <property type="protein sequence ID" value="CDY25441"/>
    <property type="gene ID" value="GSBRNA2T00032649001"/>
</dbReference>